<feature type="region of interest" description="Disordered" evidence="6">
    <location>
        <begin position="782"/>
        <end position="808"/>
    </location>
</feature>
<evidence type="ECO:0000313" key="9">
    <source>
        <dbReference type="Proteomes" id="UP000663864"/>
    </source>
</evidence>
<dbReference type="GO" id="GO:0045944">
    <property type="term" value="P:positive regulation of transcription by RNA polymerase II"/>
    <property type="evidence" value="ECO:0007669"/>
    <property type="project" value="TreeGrafter"/>
</dbReference>
<dbReference type="GO" id="GO:0008270">
    <property type="term" value="F:zinc ion binding"/>
    <property type="evidence" value="ECO:0007669"/>
    <property type="project" value="UniProtKB-KW"/>
</dbReference>
<dbReference type="Gene3D" id="3.30.160.60">
    <property type="entry name" value="Classic Zinc Finger"/>
    <property type="match status" value="3"/>
</dbReference>
<dbReference type="PANTHER" id="PTHR24403:SF67">
    <property type="entry name" value="FI01116P-RELATED"/>
    <property type="match status" value="1"/>
</dbReference>
<keyword evidence="2" id="KW-0677">Repeat</keyword>
<sequence length="1324" mass="154488">MIMDTTVDADGTAFICPECSFNGKSLPELISHLNEAHSEETASKSEAPPKNISSLLQPEKQRSRRKPAFSHQIVSQVPRQSPTLFNQQMPFNIESESNQFFHRISTSDKNTTRFISTIIDDSSIPVISDENTNINVISKDSSNSINVSKRNPNVLHSILSQQRPIAPKNGSPTATKVTPMSSPSLLPIINSSPITDSSFYSPTNHSMQPYKKNFQCKICRLTYKNFHDCTAHIRKKHEISHAQAGRFVEKLDADVPLPPSATGNYKFRVKVKSLPPSQQINSTSVIRRTSLTPVINDESTKILQCKYCSFTSNWSKEIIKHQRTMHPNYRPHILQKDFLQQDNNIHQHDDDDHNNNGISALLIDPIRAFGEVIDSIDNTNGNDYEDIESQDEHMMIEHDIDDDEEDALWKYQQEINDLSESDMITTMNNDKDHLFTKHFKKFRCPHCEHSSPTLTKLKLHVATHINIKPFMCSICGWRANLRWYIQCHAKKRHPNMNYDVLQLSHEEAEQTINAYMKERGLESKFNINGQDSKHQYQCSLCPFRSNHPKFIEQHINRNHSNKPYTKMIINKKPHHHHHHHHHQQQQQQINKINSFIQTNGHNQIKQNHTNEQHDDKIYSKFMIKPPTKTNYQKSNGDNHDEQNKYEIKSQTLYNRSSLIQSDGTILLPDPSQIVYSNFSSHANFNPNRLFYCSLCYRGYRWRYDVKRHHKTMHESPEDEAAMGLSMSPKSIKRRNKEFNRNFRYLEYVPQLDGLISASMSSVSNQYILKQENSIEEERLLAGTTDDDDDDGSSGECQQNQDNELKLSIADPRTVDVTEDEAAALFMIEPHKSDNSSIIVDDHPDDSIIIFEDDRQNFNEIKDKNLLITNEITKISVRTPTGFKPYRCPYCFYRTNWRTDSLRHIRARHKVEPNQDGYYEMPAEEAERTYEEYERTFGFIVSKKVLGRFTDFRHIEWKDLQKSIWEKIKDKQGYEQIIYDRLRPDNYSEITKIHSDVSFKPIVTSILNKTPIIKKKRMFTCMECAFRSHKLIELDKHICARIQKSQQEKPHGKFLVSLYQCTKCSYRTIYNNYARKHIYLHRLKNKKTKYFYYCSFCGYNHYQRNRIIVHIAQHHSMKNTLTTTIPCQHNSDADFTIKQINLRRSFIERQLNNNKTTKTRIFYCTHCTHVSTSILEHNHHQSCHQENSLNLYKCNHCSFSSNSLLYTRQHNLLHSKSSRLLSLYIDTKNLKHLSVSTIFQETLGKNHRYHCPFCKKFSSSTSSLILDHIRNIHTSNSNQFDDNLIIGSDMAKEILGLGAIYDATIPIVFKQYWDARCTRIDLGSF</sequence>
<dbReference type="PANTHER" id="PTHR24403">
    <property type="entry name" value="ZINC FINGER PROTEIN"/>
    <property type="match status" value="1"/>
</dbReference>
<keyword evidence="4" id="KW-0862">Zinc</keyword>
<evidence type="ECO:0000256" key="2">
    <source>
        <dbReference type="ARBA" id="ARBA00022737"/>
    </source>
</evidence>
<keyword evidence="1" id="KW-0479">Metal-binding</keyword>
<proteinExistence type="predicted"/>
<dbReference type="Proteomes" id="UP000663864">
    <property type="component" value="Unassembled WGS sequence"/>
</dbReference>
<dbReference type="SMART" id="SM00355">
    <property type="entry name" value="ZnF_C2H2"/>
    <property type="match status" value="13"/>
</dbReference>
<evidence type="ECO:0000256" key="3">
    <source>
        <dbReference type="ARBA" id="ARBA00022771"/>
    </source>
</evidence>
<dbReference type="EMBL" id="CAJNOT010000085">
    <property type="protein sequence ID" value="CAF0828906.1"/>
    <property type="molecule type" value="Genomic_DNA"/>
</dbReference>
<evidence type="ECO:0000256" key="6">
    <source>
        <dbReference type="SAM" id="MobiDB-lite"/>
    </source>
</evidence>
<dbReference type="GO" id="GO:0005634">
    <property type="term" value="C:nucleus"/>
    <property type="evidence" value="ECO:0007669"/>
    <property type="project" value="TreeGrafter"/>
</dbReference>
<keyword evidence="3 5" id="KW-0863">Zinc-finger</keyword>
<protein>
    <recommendedName>
        <fullName evidence="7">C2H2-type domain-containing protein</fullName>
    </recommendedName>
</protein>
<evidence type="ECO:0000259" key="7">
    <source>
        <dbReference type="PROSITE" id="PS50157"/>
    </source>
</evidence>
<feature type="domain" description="C2H2-type" evidence="7">
    <location>
        <begin position="690"/>
        <end position="718"/>
    </location>
</feature>
<comment type="caution">
    <text evidence="8">The sequence shown here is derived from an EMBL/GenBank/DDBJ whole genome shotgun (WGS) entry which is preliminary data.</text>
</comment>
<accession>A0A813UVH6</accession>
<organism evidence="8 9">
    <name type="scientific">Rotaria sordida</name>
    <dbReference type="NCBI Taxonomy" id="392033"/>
    <lineage>
        <taxon>Eukaryota</taxon>
        <taxon>Metazoa</taxon>
        <taxon>Spiralia</taxon>
        <taxon>Gnathifera</taxon>
        <taxon>Rotifera</taxon>
        <taxon>Eurotatoria</taxon>
        <taxon>Bdelloidea</taxon>
        <taxon>Philodinida</taxon>
        <taxon>Philodinidae</taxon>
        <taxon>Rotaria</taxon>
    </lineage>
</organism>
<evidence type="ECO:0000256" key="1">
    <source>
        <dbReference type="ARBA" id="ARBA00022723"/>
    </source>
</evidence>
<evidence type="ECO:0000256" key="5">
    <source>
        <dbReference type="PROSITE-ProRule" id="PRU00042"/>
    </source>
</evidence>
<feature type="domain" description="C2H2-type" evidence="7">
    <location>
        <begin position="303"/>
        <end position="331"/>
    </location>
</feature>
<reference evidence="8" key="1">
    <citation type="submission" date="2021-02" db="EMBL/GenBank/DDBJ databases">
        <authorList>
            <person name="Nowell W R."/>
        </authorList>
    </citation>
    <scope>NUCLEOTIDE SEQUENCE</scope>
</reference>
<dbReference type="PROSITE" id="PS00028">
    <property type="entry name" value="ZINC_FINGER_C2H2_1"/>
    <property type="match status" value="2"/>
</dbReference>
<gene>
    <name evidence="8" type="ORF">ZHD862_LOCUS3775</name>
</gene>
<dbReference type="PROSITE" id="PS50157">
    <property type="entry name" value="ZINC_FINGER_C2H2_2"/>
    <property type="match status" value="3"/>
</dbReference>
<evidence type="ECO:0000313" key="8">
    <source>
        <dbReference type="EMBL" id="CAF0828906.1"/>
    </source>
</evidence>
<dbReference type="InterPro" id="IPR013087">
    <property type="entry name" value="Znf_C2H2_type"/>
</dbReference>
<name>A0A813UVH6_9BILA</name>
<feature type="domain" description="C2H2-type" evidence="7">
    <location>
        <begin position="442"/>
        <end position="469"/>
    </location>
</feature>
<dbReference type="SUPFAM" id="SSF57667">
    <property type="entry name" value="beta-beta-alpha zinc fingers"/>
    <property type="match status" value="2"/>
</dbReference>
<dbReference type="InterPro" id="IPR050688">
    <property type="entry name" value="Zinc_finger/UBP_domain"/>
</dbReference>
<dbReference type="InterPro" id="IPR036236">
    <property type="entry name" value="Znf_C2H2_sf"/>
</dbReference>
<evidence type="ECO:0000256" key="4">
    <source>
        <dbReference type="ARBA" id="ARBA00022833"/>
    </source>
</evidence>